<dbReference type="OMA" id="IFVYFYD"/>
<keyword evidence="2" id="KW-0812">Transmembrane</keyword>
<dbReference type="Pfam" id="PF00085">
    <property type="entry name" value="Thioredoxin"/>
    <property type="match status" value="2"/>
</dbReference>
<sequence>MIIFSVWGAVPLSTALLFTFSLVSAVPIAAQAEWPQLTDSTFSSSLSRGLWFVEFFSPQCSHCKKFAPTWEALVVAKTKQWGPYGFFMAQVNCLAQGDLCDANGVEAYPTLKLFRDGVEVKKFSGKRSFENVSDFIDANTREILLQKDAVTRLALGEVPNPTGEVLVLDPESLDAHKSKGIPMFVKFYAPWCSHCKHLAPKWIELAEAVKGILLIAEFNCEANKAACKKEGVPGFPQLVLLVFQGGEKTEYRGKRELASMQDWATNAVSASGVSDVGLREVEALLGRQPVFFLYMHTLMSNREEVEEVQRTAQVLLGTPPFYKTRDPDVYNLLGVDPNRGPALVAVKDHEPRAVATFSLSVPYERESTVAWLQSQKLATLAELNTHNFDEVMRNPSKPIVVLGAFDGSTSQDQAVLLQISREWRDRDTKVFNRPVVFVWMDKTKWTKWLKSMYGIKVTSGAAVVISDHSVLRYYDRDATGQKISLNQQSIFSALDGIDRGTVSSKHSENLAERTIRVSGFRSFVSCS</sequence>
<dbReference type="InterPro" id="IPR036249">
    <property type="entry name" value="Thioredoxin-like_sf"/>
</dbReference>
<reference evidence="7 8" key="1">
    <citation type="journal article" date="2012" name="Science">
        <title>The Paleozoic origin of enzymatic lignin decomposition reconstructed from 31 fungal genomes.</title>
        <authorList>
            <person name="Floudas D."/>
            <person name="Binder M."/>
            <person name="Riley R."/>
            <person name="Barry K."/>
            <person name="Blanchette R.A."/>
            <person name="Henrissat B."/>
            <person name="Martinez A.T."/>
            <person name="Otillar R."/>
            <person name="Spatafora J.W."/>
            <person name="Yadav J.S."/>
            <person name="Aerts A."/>
            <person name="Benoit I."/>
            <person name="Boyd A."/>
            <person name="Carlson A."/>
            <person name="Copeland A."/>
            <person name="Coutinho P.M."/>
            <person name="de Vries R.P."/>
            <person name="Ferreira P."/>
            <person name="Findley K."/>
            <person name="Foster B."/>
            <person name="Gaskell J."/>
            <person name="Glotzer D."/>
            <person name="Gorecki P."/>
            <person name="Heitman J."/>
            <person name="Hesse C."/>
            <person name="Hori C."/>
            <person name="Igarashi K."/>
            <person name="Jurgens J.A."/>
            <person name="Kallen N."/>
            <person name="Kersten P."/>
            <person name="Kohler A."/>
            <person name="Kuees U."/>
            <person name="Kumar T.K.A."/>
            <person name="Kuo A."/>
            <person name="LaButti K."/>
            <person name="Larrondo L.F."/>
            <person name="Lindquist E."/>
            <person name="Ling A."/>
            <person name="Lombard V."/>
            <person name="Lucas S."/>
            <person name="Lundell T."/>
            <person name="Martin R."/>
            <person name="McLaughlin D.J."/>
            <person name="Morgenstern I."/>
            <person name="Morin E."/>
            <person name="Murat C."/>
            <person name="Nagy L.G."/>
            <person name="Nolan M."/>
            <person name="Ohm R.A."/>
            <person name="Patyshakuliyeva A."/>
            <person name="Rokas A."/>
            <person name="Ruiz-Duenas F.J."/>
            <person name="Sabat G."/>
            <person name="Salamov A."/>
            <person name="Samejima M."/>
            <person name="Schmutz J."/>
            <person name="Slot J.C."/>
            <person name="St John F."/>
            <person name="Stenlid J."/>
            <person name="Sun H."/>
            <person name="Sun S."/>
            <person name="Syed K."/>
            <person name="Tsang A."/>
            <person name="Wiebenga A."/>
            <person name="Young D."/>
            <person name="Pisabarro A."/>
            <person name="Eastwood D.C."/>
            <person name="Martin F."/>
            <person name="Cullen D."/>
            <person name="Grigoriev I.V."/>
            <person name="Hibbett D.S."/>
        </authorList>
    </citation>
    <scope>NUCLEOTIDE SEQUENCE [LARGE SCALE GENOMIC DNA]</scope>
    <source>
        <strain evidence="7 8">DJM-731 SS1</strain>
    </source>
</reference>
<evidence type="ECO:0000256" key="1">
    <source>
        <dbReference type="ARBA" id="ARBA00004167"/>
    </source>
</evidence>
<dbReference type="InterPro" id="IPR013766">
    <property type="entry name" value="Thioredoxin_domain"/>
</dbReference>
<dbReference type="RefSeq" id="XP_040632879.1">
    <property type="nucleotide sequence ID" value="XM_040774635.1"/>
</dbReference>
<evidence type="ECO:0000256" key="5">
    <source>
        <dbReference type="SAM" id="SignalP"/>
    </source>
</evidence>
<dbReference type="GeneID" id="63689697"/>
<evidence type="ECO:0000256" key="3">
    <source>
        <dbReference type="ARBA" id="ARBA00022989"/>
    </source>
</evidence>
<comment type="subcellular location">
    <subcellularLocation>
        <location evidence="1">Membrane</location>
        <topology evidence="1">Single-pass membrane protein</topology>
    </subcellularLocation>
</comment>
<keyword evidence="3" id="KW-1133">Transmembrane helix</keyword>
<dbReference type="PROSITE" id="PS51352">
    <property type="entry name" value="THIOREDOXIN_2"/>
    <property type="match status" value="2"/>
</dbReference>
<feature type="domain" description="Thioredoxin" evidence="6">
    <location>
        <begin position="11"/>
        <end position="141"/>
    </location>
</feature>
<feature type="signal peptide" evidence="5">
    <location>
        <begin position="1"/>
        <end position="25"/>
    </location>
</feature>
<keyword evidence="4" id="KW-0472">Membrane</keyword>
<evidence type="ECO:0000256" key="2">
    <source>
        <dbReference type="ARBA" id="ARBA00022692"/>
    </source>
</evidence>
<gene>
    <name evidence="7" type="ORF">DACRYDRAFT_45330</name>
</gene>
<dbReference type="Gene3D" id="3.40.30.10">
    <property type="entry name" value="Glutaredoxin"/>
    <property type="match status" value="3"/>
</dbReference>
<dbReference type="Proteomes" id="UP000030653">
    <property type="component" value="Unassembled WGS sequence"/>
</dbReference>
<protein>
    <submittedName>
        <fullName evidence="7">Thioredoxin-like protein</fullName>
    </submittedName>
</protein>
<organism evidence="7 8">
    <name type="scientific">Dacryopinax primogenitus (strain DJM 731)</name>
    <name type="common">Brown rot fungus</name>
    <dbReference type="NCBI Taxonomy" id="1858805"/>
    <lineage>
        <taxon>Eukaryota</taxon>
        <taxon>Fungi</taxon>
        <taxon>Dikarya</taxon>
        <taxon>Basidiomycota</taxon>
        <taxon>Agaricomycotina</taxon>
        <taxon>Dacrymycetes</taxon>
        <taxon>Dacrymycetales</taxon>
        <taxon>Dacrymycetaceae</taxon>
        <taxon>Dacryopinax</taxon>
    </lineage>
</organism>
<evidence type="ECO:0000256" key="4">
    <source>
        <dbReference type="ARBA" id="ARBA00023136"/>
    </source>
</evidence>
<dbReference type="InterPro" id="IPR052250">
    <property type="entry name" value="PDI_TMX3"/>
</dbReference>
<dbReference type="GO" id="GO:0005783">
    <property type="term" value="C:endoplasmic reticulum"/>
    <property type="evidence" value="ECO:0007669"/>
    <property type="project" value="TreeGrafter"/>
</dbReference>
<dbReference type="STRING" id="1858805.M5GBZ6"/>
<keyword evidence="5" id="KW-0732">Signal</keyword>
<dbReference type="OrthoDB" id="72053at2759"/>
<dbReference type="GO" id="GO:0016020">
    <property type="term" value="C:membrane"/>
    <property type="evidence" value="ECO:0007669"/>
    <property type="project" value="UniProtKB-SubCell"/>
</dbReference>
<feature type="domain" description="Thioredoxin" evidence="6">
    <location>
        <begin position="144"/>
        <end position="269"/>
    </location>
</feature>
<dbReference type="CDD" id="cd02961">
    <property type="entry name" value="PDI_a_family"/>
    <property type="match status" value="2"/>
</dbReference>
<dbReference type="HOGENOM" id="CLU_021868_1_1_1"/>
<accession>M5GBZ6</accession>
<keyword evidence="8" id="KW-1185">Reference proteome</keyword>
<evidence type="ECO:0000259" key="6">
    <source>
        <dbReference type="PROSITE" id="PS51352"/>
    </source>
</evidence>
<dbReference type="SUPFAM" id="SSF52833">
    <property type="entry name" value="Thioredoxin-like"/>
    <property type="match status" value="2"/>
</dbReference>
<evidence type="ECO:0000313" key="7">
    <source>
        <dbReference type="EMBL" id="EJU05985.1"/>
    </source>
</evidence>
<feature type="chain" id="PRO_5004067751" evidence="5">
    <location>
        <begin position="26"/>
        <end position="527"/>
    </location>
</feature>
<dbReference type="EMBL" id="JH795855">
    <property type="protein sequence ID" value="EJU05985.1"/>
    <property type="molecule type" value="Genomic_DNA"/>
</dbReference>
<dbReference type="PANTHER" id="PTHR46426">
    <property type="entry name" value="PROTEIN DISULFIDE-ISOMERASE TMX3"/>
    <property type="match status" value="1"/>
</dbReference>
<evidence type="ECO:0000313" key="8">
    <source>
        <dbReference type="Proteomes" id="UP000030653"/>
    </source>
</evidence>
<name>M5GBZ6_DACPD</name>
<dbReference type="PANTHER" id="PTHR46426:SF1">
    <property type="entry name" value="PROTEIN DISULFIDE-ISOMERASE TMX3"/>
    <property type="match status" value="1"/>
</dbReference>
<proteinExistence type="predicted"/>
<dbReference type="AlphaFoldDB" id="M5GBZ6"/>